<keyword evidence="3" id="KW-1003">Cell membrane</keyword>
<sequence length="181" mass="20660">MHDIFTAIYQRLSSITEGIGRAVSWLTLIMTLVMFTIVVLRYVFNFNLIFLQESVLYLHAIVFLLGAGYTFKANEHVRVDILYRTMSERKQAAVNLFGCVFLLLPMMVFIGIISWEYISFSWSIQEKSQEAGGLPFVYLLKSVILGMVFSVCLQGIAEIFRCLALLMTPDHQAPEDKQEAN</sequence>
<evidence type="ECO:0000256" key="5">
    <source>
        <dbReference type="ARBA" id="ARBA00022692"/>
    </source>
</evidence>
<evidence type="ECO:0000259" key="10">
    <source>
        <dbReference type="Pfam" id="PF04290"/>
    </source>
</evidence>
<evidence type="ECO:0000256" key="2">
    <source>
        <dbReference type="ARBA" id="ARBA00022448"/>
    </source>
</evidence>
<name>A0AA37SED3_9GAMM</name>
<feature type="transmembrane region" description="Helical" evidence="9">
    <location>
        <begin position="22"/>
        <end position="44"/>
    </location>
</feature>
<feature type="transmembrane region" description="Helical" evidence="9">
    <location>
        <begin position="92"/>
        <end position="115"/>
    </location>
</feature>
<dbReference type="Proteomes" id="UP001161389">
    <property type="component" value="Unassembled WGS sequence"/>
</dbReference>
<keyword evidence="2 9" id="KW-0813">Transport</keyword>
<dbReference type="PANTHER" id="PTHR35011:SF4">
    <property type="entry name" value="SLL1102 PROTEIN"/>
    <property type="match status" value="1"/>
</dbReference>
<comment type="similarity">
    <text evidence="8 9">Belongs to the TRAP transporter small permease family.</text>
</comment>
<gene>
    <name evidence="11" type="ORF">GCM10007876_32710</name>
</gene>
<dbReference type="RefSeq" id="WP_284382923.1">
    <property type="nucleotide sequence ID" value="NZ_BSNM01000016.1"/>
</dbReference>
<dbReference type="PANTHER" id="PTHR35011">
    <property type="entry name" value="2,3-DIKETO-L-GULONATE TRAP TRANSPORTER SMALL PERMEASE PROTEIN YIAM"/>
    <property type="match status" value="1"/>
</dbReference>
<protein>
    <recommendedName>
        <fullName evidence="9">TRAP transporter small permease protein</fullName>
    </recommendedName>
</protein>
<evidence type="ECO:0000256" key="1">
    <source>
        <dbReference type="ARBA" id="ARBA00004429"/>
    </source>
</evidence>
<reference evidence="11" key="2">
    <citation type="submission" date="2023-01" db="EMBL/GenBank/DDBJ databases">
        <title>Draft genome sequence of Litoribrevibacter albus strain NBRC 110071.</title>
        <authorList>
            <person name="Sun Q."/>
            <person name="Mori K."/>
        </authorList>
    </citation>
    <scope>NUCLEOTIDE SEQUENCE</scope>
    <source>
        <strain evidence="11">NBRC 110071</strain>
    </source>
</reference>
<dbReference type="Pfam" id="PF04290">
    <property type="entry name" value="DctQ"/>
    <property type="match status" value="1"/>
</dbReference>
<comment type="subunit">
    <text evidence="9">The complex comprises the extracytoplasmic solute receptor protein and the two transmembrane proteins.</text>
</comment>
<keyword evidence="5 9" id="KW-0812">Transmembrane</keyword>
<organism evidence="11 12">
    <name type="scientific">Litoribrevibacter albus</name>
    <dbReference type="NCBI Taxonomy" id="1473156"/>
    <lineage>
        <taxon>Bacteria</taxon>
        <taxon>Pseudomonadati</taxon>
        <taxon>Pseudomonadota</taxon>
        <taxon>Gammaproteobacteria</taxon>
        <taxon>Oceanospirillales</taxon>
        <taxon>Oceanospirillaceae</taxon>
        <taxon>Litoribrevibacter</taxon>
    </lineage>
</organism>
<keyword evidence="6 9" id="KW-1133">Transmembrane helix</keyword>
<evidence type="ECO:0000256" key="9">
    <source>
        <dbReference type="RuleBase" id="RU369079"/>
    </source>
</evidence>
<evidence type="ECO:0000256" key="4">
    <source>
        <dbReference type="ARBA" id="ARBA00022519"/>
    </source>
</evidence>
<dbReference type="EMBL" id="BSNM01000016">
    <property type="protein sequence ID" value="GLQ32792.1"/>
    <property type="molecule type" value="Genomic_DNA"/>
</dbReference>
<dbReference type="InterPro" id="IPR055348">
    <property type="entry name" value="DctQ"/>
</dbReference>
<evidence type="ECO:0000256" key="6">
    <source>
        <dbReference type="ARBA" id="ARBA00022989"/>
    </source>
</evidence>
<feature type="transmembrane region" description="Helical" evidence="9">
    <location>
        <begin position="135"/>
        <end position="157"/>
    </location>
</feature>
<evidence type="ECO:0000256" key="3">
    <source>
        <dbReference type="ARBA" id="ARBA00022475"/>
    </source>
</evidence>
<accession>A0AA37SED3</accession>
<dbReference type="AlphaFoldDB" id="A0AA37SED3"/>
<evidence type="ECO:0000313" key="11">
    <source>
        <dbReference type="EMBL" id="GLQ32792.1"/>
    </source>
</evidence>
<dbReference type="GO" id="GO:0005886">
    <property type="term" value="C:plasma membrane"/>
    <property type="evidence" value="ECO:0007669"/>
    <property type="project" value="UniProtKB-SubCell"/>
</dbReference>
<evidence type="ECO:0000256" key="7">
    <source>
        <dbReference type="ARBA" id="ARBA00023136"/>
    </source>
</evidence>
<comment type="subcellular location">
    <subcellularLocation>
        <location evidence="1 9">Cell inner membrane</location>
        <topology evidence="1 9">Multi-pass membrane protein</topology>
    </subcellularLocation>
</comment>
<evidence type="ECO:0000256" key="8">
    <source>
        <dbReference type="ARBA" id="ARBA00038436"/>
    </source>
</evidence>
<dbReference type="InterPro" id="IPR007387">
    <property type="entry name" value="TRAP_DctQ"/>
</dbReference>
<evidence type="ECO:0000313" key="12">
    <source>
        <dbReference type="Proteomes" id="UP001161389"/>
    </source>
</evidence>
<feature type="transmembrane region" description="Helical" evidence="9">
    <location>
        <begin position="50"/>
        <end position="71"/>
    </location>
</feature>
<dbReference type="GO" id="GO:0022857">
    <property type="term" value="F:transmembrane transporter activity"/>
    <property type="evidence" value="ECO:0007669"/>
    <property type="project" value="UniProtKB-UniRule"/>
</dbReference>
<proteinExistence type="inferred from homology"/>
<reference evidence="11" key="1">
    <citation type="journal article" date="2014" name="Int. J. Syst. Evol. Microbiol.">
        <title>Complete genome sequence of Corynebacterium casei LMG S-19264T (=DSM 44701T), isolated from a smear-ripened cheese.</title>
        <authorList>
            <consortium name="US DOE Joint Genome Institute (JGI-PGF)"/>
            <person name="Walter F."/>
            <person name="Albersmeier A."/>
            <person name="Kalinowski J."/>
            <person name="Ruckert C."/>
        </authorList>
    </citation>
    <scope>NUCLEOTIDE SEQUENCE</scope>
    <source>
        <strain evidence="11">NBRC 110071</strain>
    </source>
</reference>
<comment type="caution">
    <text evidence="11">The sequence shown here is derived from an EMBL/GenBank/DDBJ whole genome shotgun (WGS) entry which is preliminary data.</text>
</comment>
<keyword evidence="4 9" id="KW-0997">Cell inner membrane</keyword>
<keyword evidence="12" id="KW-1185">Reference proteome</keyword>
<comment type="function">
    <text evidence="9">Part of the tripartite ATP-independent periplasmic (TRAP) transport system.</text>
</comment>
<feature type="domain" description="Tripartite ATP-independent periplasmic transporters DctQ component" evidence="10">
    <location>
        <begin position="30"/>
        <end position="163"/>
    </location>
</feature>
<keyword evidence="7 9" id="KW-0472">Membrane</keyword>